<dbReference type="AlphaFoldDB" id="A0A6G0XBQ1"/>
<protein>
    <submittedName>
        <fullName evidence="1">Uncharacterized protein</fullName>
    </submittedName>
</protein>
<organism evidence="1 2">
    <name type="scientific">Aphanomyces euteiches</name>
    <dbReference type="NCBI Taxonomy" id="100861"/>
    <lineage>
        <taxon>Eukaryota</taxon>
        <taxon>Sar</taxon>
        <taxon>Stramenopiles</taxon>
        <taxon>Oomycota</taxon>
        <taxon>Saprolegniomycetes</taxon>
        <taxon>Saprolegniales</taxon>
        <taxon>Verrucalvaceae</taxon>
        <taxon>Aphanomyces</taxon>
    </lineage>
</organism>
<evidence type="ECO:0000313" key="2">
    <source>
        <dbReference type="Proteomes" id="UP000481153"/>
    </source>
</evidence>
<comment type="caution">
    <text evidence="1">The sequence shown here is derived from an EMBL/GenBank/DDBJ whole genome shotgun (WGS) entry which is preliminary data.</text>
</comment>
<sequence>MPTRSASHTVVVDGAKSKAARSLQDLAAIATTTWCILQHRETRPLTLSISLSSTSSSTRQRAPFPLTTSKISPLAQQLKTTCSCHSSSCRLSERKSIFTLLSAPLIRAKARLVEAIKCFQTSSTRHLVHQFFPFGRLGVYLMAAQFKRRASTSSMALSVCRRTNSA</sequence>
<proteinExistence type="predicted"/>
<accession>A0A6G0XBQ1</accession>
<dbReference type="Proteomes" id="UP000481153">
    <property type="component" value="Unassembled WGS sequence"/>
</dbReference>
<reference evidence="1 2" key="1">
    <citation type="submission" date="2019-07" db="EMBL/GenBank/DDBJ databases">
        <title>Genomics analysis of Aphanomyces spp. identifies a new class of oomycete effector associated with host adaptation.</title>
        <authorList>
            <person name="Gaulin E."/>
        </authorList>
    </citation>
    <scope>NUCLEOTIDE SEQUENCE [LARGE SCALE GENOMIC DNA]</scope>
    <source>
        <strain evidence="1 2">ATCC 201684</strain>
    </source>
</reference>
<dbReference type="EMBL" id="VJMJ01000084">
    <property type="protein sequence ID" value="KAF0737567.1"/>
    <property type="molecule type" value="Genomic_DNA"/>
</dbReference>
<gene>
    <name evidence="1" type="ORF">Ae201684_006722</name>
</gene>
<name>A0A6G0XBQ1_9STRA</name>
<keyword evidence="2" id="KW-1185">Reference proteome</keyword>
<evidence type="ECO:0000313" key="1">
    <source>
        <dbReference type="EMBL" id="KAF0737567.1"/>
    </source>
</evidence>